<dbReference type="InterPro" id="IPR029039">
    <property type="entry name" value="Flavoprotein-like_sf"/>
</dbReference>
<proteinExistence type="predicted"/>
<dbReference type="AlphaFoldDB" id="A0AB35USQ7"/>
<dbReference type="Pfam" id="PF12724">
    <property type="entry name" value="Flavodoxin_5"/>
    <property type="match status" value="1"/>
</dbReference>
<dbReference type="GO" id="GO:0006783">
    <property type="term" value="P:heme biosynthetic process"/>
    <property type="evidence" value="ECO:0007669"/>
    <property type="project" value="TreeGrafter"/>
</dbReference>
<organism evidence="2 3">
    <name type="scientific">Dielma fastidiosa</name>
    <dbReference type="NCBI Taxonomy" id="1034346"/>
    <lineage>
        <taxon>Bacteria</taxon>
        <taxon>Bacillati</taxon>
        <taxon>Bacillota</taxon>
        <taxon>Erysipelotrichia</taxon>
        <taxon>Erysipelotrichales</taxon>
        <taxon>Erysipelotrichaceae</taxon>
        <taxon>Dielma</taxon>
    </lineage>
</organism>
<dbReference type="InterPro" id="IPR052200">
    <property type="entry name" value="Protoporphyrinogen_IX_DH"/>
</dbReference>
<dbReference type="PANTHER" id="PTHR38030:SF2">
    <property type="entry name" value="PROTOPORPHYRINOGEN IX DEHYDROGENASE [QUINONE]"/>
    <property type="match status" value="1"/>
</dbReference>
<evidence type="ECO:0000313" key="3">
    <source>
        <dbReference type="Proteomes" id="UP001276902"/>
    </source>
</evidence>
<dbReference type="EMBL" id="JALDAW010000013">
    <property type="protein sequence ID" value="MDY5168145.1"/>
    <property type="molecule type" value="Genomic_DNA"/>
</dbReference>
<reference evidence="2" key="1">
    <citation type="submission" date="2022-03" db="EMBL/GenBank/DDBJ databases">
        <title>First case of bacteraemia caused by Dielma fastidiosa in a patient hospitalised with diverticulitis.</title>
        <authorList>
            <person name="Forman-Ankjaer B."/>
            <person name="Hvid-Jensen F."/>
            <person name="Kobel C.M."/>
            <person name="Greve T."/>
        </authorList>
    </citation>
    <scope>NUCLEOTIDE SEQUENCE</scope>
    <source>
        <strain evidence="2">AUH_DF_2021</strain>
    </source>
</reference>
<dbReference type="RefSeq" id="WP_320883537.1">
    <property type="nucleotide sequence ID" value="NZ_BAABZA010000005.1"/>
</dbReference>
<accession>A0AB35USQ7</accession>
<dbReference type="InterPro" id="IPR026816">
    <property type="entry name" value="Flavodoxin_dom"/>
</dbReference>
<dbReference type="SUPFAM" id="SSF52218">
    <property type="entry name" value="Flavoproteins"/>
    <property type="match status" value="1"/>
</dbReference>
<protein>
    <submittedName>
        <fullName evidence="2">Flavodoxin domain-containing protein</fullName>
    </submittedName>
</protein>
<dbReference type="GO" id="GO:0070819">
    <property type="term" value="F:menaquinone-dependent protoporphyrinogen oxidase activity"/>
    <property type="evidence" value="ECO:0007669"/>
    <property type="project" value="TreeGrafter"/>
</dbReference>
<gene>
    <name evidence="2" type="ORF">MQE39_08445</name>
</gene>
<evidence type="ECO:0000313" key="2">
    <source>
        <dbReference type="EMBL" id="MDY5168145.1"/>
    </source>
</evidence>
<feature type="domain" description="Flavodoxin" evidence="1">
    <location>
        <begin position="5"/>
        <end position="136"/>
    </location>
</feature>
<sequence length="176" mass="19531">MNKTLILYKSKYGSAAKYAAWLNEALQGDIKSLDAFDYNFNDYDQIVLIGGIYAGGIAGIKKLKKHMSALTAKKLVVLAVGASPYDKAAVSKLKAQNLQEMSGIPLFYARGAYDEQKMKLIDRTLCKALRKSLTKKDPAEFEPWMKALAEADDGSYDWSDSSQLAPLIEYLKVSMQ</sequence>
<dbReference type="GO" id="GO:0010181">
    <property type="term" value="F:FMN binding"/>
    <property type="evidence" value="ECO:0007669"/>
    <property type="project" value="TreeGrafter"/>
</dbReference>
<dbReference type="Gene3D" id="3.40.50.360">
    <property type="match status" value="1"/>
</dbReference>
<name>A0AB35USQ7_9FIRM</name>
<evidence type="ECO:0000259" key="1">
    <source>
        <dbReference type="Pfam" id="PF12724"/>
    </source>
</evidence>
<dbReference type="Proteomes" id="UP001276902">
    <property type="component" value="Unassembled WGS sequence"/>
</dbReference>
<dbReference type="PANTHER" id="PTHR38030">
    <property type="entry name" value="PROTOPORPHYRINOGEN IX DEHYDROGENASE [MENAQUINONE]"/>
    <property type="match status" value="1"/>
</dbReference>
<comment type="caution">
    <text evidence="2">The sequence shown here is derived from an EMBL/GenBank/DDBJ whole genome shotgun (WGS) entry which is preliminary data.</text>
</comment>